<evidence type="ECO:0000256" key="1">
    <source>
        <dbReference type="ARBA" id="ARBA00004141"/>
    </source>
</evidence>
<dbReference type="Proteomes" id="UP000218542">
    <property type="component" value="Unassembled WGS sequence"/>
</dbReference>
<proteinExistence type="predicted"/>
<feature type="domain" description="ResB-like" evidence="7">
    <location>
        <begin position="401"/>
        <end position="455"/>
    </location>
</feature>
<evidence type="ECO:0000313" key="8">
    <source>
        <dbReference type="EMBL" id="GAX59439.1"/>
    </source>
</evidence>
<dbReference type="GO" id="GO:0017004">
    <property type="term" value="P:cytochrome complex assembly"/>
    <property type="evidence" value="ECO:0007669"/>
    <property type="project" value="UniProtKB-KW"/>
</dbReference>
<dbReference type="InterPro" id="IPR007816">
    <property type="entry name" value="ResB-like_domain"/>
</dbReference>
<dbReference type="PANTHER" id="PTHR31566:SF0">
    <property type="entry name" value="CYTOCHROME C BIOGENESIS PROTEIN CCS1, CHLOROPLASTIC"/>
    <property type="match status" value="1"/>
</dbReference>
<comment type="subcellular location">
    <subcellularLocation>
        <location evidence="1">Membrane</location>
        <topology evidence="1">Multi-pass membrane protein</topology>
    </subcellularLocation>
</comment>
<dbReference type="EMBL" id="BAOS01000003">
    <property type="protein sequence ID" value="GAX59439.1"/>
    <property type="molecule type" value="Genomic_DNA"/>
</dbReference>
<evidence type="ECO:0000256" key="6">
    <source>
        <dbReference type="SAM" id="Phobius"/>
    </source>
</evidence>
<dbReference type="Pfam" id="PF05140">
    <property type="entry name" value="ResB"/>
    <property type="match status" value="3"/>
</dbReference>
<sequence>MIGFLVTHISIIMILIGCVVDLLTGVKGGVNVYEGRSVDYYLNRADYQKVPLGFQVFCDDFIIEKHPPKYKLITYVKDKDKQKAVPAKVGKRISVPGSNYAVTVKDFISDAEIQHEPINLSDKPDNPALYIQLAENDQVTAEGWLLAKDRNWYNDTRRNLKIDYVWADTDKEHEKLANAASKSTKPTLEIRIEGKNIVKSMPVVVGGKIQIEGAEYVIEIKEFVLDYSKRLVPLSEQEPNNPAVMVEISGPDGKDSRWSFAKYPDYQDKSHQIIYKDVKLSCTVPENFSDSKHRIRIVQNKSGKKTITYIKDEKVISTNEWELDKSYDIVDSELSIRIAKFFPSHSLKKMVVKRVGGHEGHNHGPGEHVGNPAVLIEMEGPRGKVAEWVFAHTPPHWYPDNNFAVLYEKSGMEVKDYKSILRVVENGQTMVTKTIEVNNPLKYKGFVFYQSSYDPEGERYTGLQVTKNPGIIVVYAGFILLCLGIVFIFYIKPFLRRKLNKGKKIEEYYSEEEMLAEHIE</sequence>
<evidence type="ECO:0000259" key="7">
    <source>
        <dbReference type="Pfam" id="PF05140"/>
    </source>
</evidence>
<comment type="caution">
    <text evidence="8">The sequence shown here is derived from an EMBL/GenBank/DDBJ whole genome shotgun (WGS) entry which is preliminary data.</text>
</comment>
<dbReference type="AlphaFoldDB" id="A0A286TU70"/>
<feature type="domain" description="ResB-like" evidence="7">
    <location>
        <begin position="458"/>
        <end position="492"/>
    </location>
</feature>
<keyword evidence="4 6" id="KW-1133">Transmembrane helix</keyword>
<feature type="transmembrane region" description="Helical" evidence="6">
    <location>
        <begin position="472"/>
        <end position="491"/>
    </location>
</feature>
<protein>
    <recommendedName>
        <fullName evidence="7">ResB-like domain-containing protein</fullName>
    </recommendedName>
</protein>
<evidence type="ECO:0000256" key="2">
    <source>
        <dbReference type="ARBA" id="ARBA00022692"/>
    </source>
</evidence>
<dbReference type="InterPro" id="IPR023494">
    <property type="entry name" value="Cyt_c_bgen_Ccs1/CcsB/ResB"/>
</dbReference>
<evidence type="ECO:0000256" key="3">
    <source>
        <dbReference type="ARBA" id="ARBA00022748"/>
    </source>
</evidence>
<dbReference type="PANTHER" id="PTHR31566">
    <property type="entry name" value="CYTOCHROME C BIOGENESIS PROTEIN CCS1, CHLOROPLASTIC"/>
    <property type="match status" value="1"/>
</dbReference>
<feature type="domain" description="ResB-like" evidence="7">
    <location>
        <begin position="2"/>
        <end position="87"/>
    </location>
</feature>
<dbReference type="GO" id="GO:0016020">
    <property type="term" value="C:membrane"/>
    <property type="evidence" value="ECO:0007669"/>
    <property type="project" value="UniProtKB-SubCell"/>
</dbReference>
<reference evidence="8 9" key="1">
    <citation type="journal article" date="2017" name="Environ. Microbiol. Rep.">
        <title>Genetic diversity of marine anaerobic ammonium-oxidizing bacteria as revealed by genomic and proteomic analyses of 'Candidatus Scalindua japonica'.</title>
        <authorList>
            <person name="Oshiki M."/>
            <person name="Mizuto K."/>
            <person name="Kimura Z."/>
            <person name="Kindaichi T."/>
            <person name="Satoh H."/>
            <person name="Okabe S."/>
        </authorList>
    </citation>
    <scope>NUCLEOTIDE SEQUENCE [LARGE SCALE GENOMIC DNA]</scope>
    <source>
        <strain evidence="9">husup-a2</strain>
    </source>
</reference>
<gene>
    <name evidence="8" type="ORF">SCALIN_C03_0096</name>
</gene>
<evidence type="ECO:0000313" key="9">
    <source>
        <dbReference type="Proteomes" id="UP000218542"/>
    </source>
</evidence>
<keyword evidence="5 6" id="KW-0472">Membrane</keyword>
<keyword evidence="2 6" id="KW-0812">Transmembrane</keyword>
<evidence type="ECO:0000256" key="5">
    <source>
        <dbReference type="ARBA" id="ARBA00023136"/>
    </source>
</evidence>
<organism evidence="8 9">
    <name type="scientific">Candidatus Scalindua japonica</name>
    <dbReference type="NCBI Taxonomy" id="1284222"/>
    <lineage>
        <taxon>Bacteria</taxon>
        <taxon>Pseudomonadati</taxon>
        <taxon>Planctomycetota</taxon>
        <taxon>Candidatus Brocadiia</taxon>
        <taxon>Candidatus Brocadiales</taxon>
        <taxon>Candidatus Scalinduaceae</taxon>
        <taxon>Candidatus Scalindua</taxon>
    </lineage>
</organism>
<name>A0A286TU70_9BACT</name>
<evidence type="ECO:0000256" key="4">
    <source>
        <dbReference type="ARBA" id="ARBA00022989"/>
    </source>
</evidence>
<keyword evidence="3" id="KW-0201">Cytochrome c-type biogenesis</keyword>
<accession>A0A286TU70</accession>
<keyword evidence="9" id="KW-1185">Reference proteome</keyword>